<proteinExistence type="inferred from homology"/>
<evidence type="ECO:0000256" key="13">
    <source>
        <dbReference type="RuleBase" id="RU000590"/>
    </source>
</evidence>
<dbReference type="InterPro" id="IPR052433">
    <property type="entry name" value="X-Pro_dipept-like"/>
</dbReference>
<evidence type="ECO:0000313" key="16">
    <source>
        <dbReference type="Proteomes" id="UP000250928"/>
    </source>
</evidence>
<dbReference type="CDD" id="cd01087">
    <property type="entry name" value="Prolidase"/>
    <property type="match status" value="1"/>
</dbReference>
<dbReference type="Gene3D" id="3.40.350.10">
    <property type="entry name" value="Creatinase/prolidase N-terminal domain"/>
    <property type="match status" value="1"/>
</dbReference>
<keyword evidence="7" id="KW-0378">Hydrolase</keyword>
<dbReference type="SMART" id="SM01011">
    <property type="entry name" value="AMP_N"/>
    <property type="match status" value="1"/>
</dbReference>
<comment type="similarity">
    <text evidence="3 13">Belongs to the peptidase M24B family.</text>
</comment>
<evidence type="ECO:0000256" key="11">
    <source>
        <dbReference type="ARBA" id="ARBA00075356"/>
    </source>
</evidence>
<dbReference type="InterPro" id="IPR036005">
    <property type="entry name" value="Creatinase/aminopeptidase-like"/>
</dbReference>
<protein>
    <recommendedName>
        <fullName evidence="10">Xaa-Pro aminopeptidase</fullName>
        <ecNumber evidence="4">3.4.11.9</ecNumber>
    </recommendedName>
    <alternativeName>
        <fullName evidence="11">Aminopeptidase P II</fullName>
    </alternativeName>
    <alternativeName>
        <fullName evidence="12">X-Pro aminopeptidase</fullName>
    </alternativeName>
</protein>
<evidence type="ECO:0000256" key="12">
    <source>
        <dbReference type="ARBA" id="ARBA00081411"/>
    </source>
</evidence>
<dbReference type="Proteomes" id="UP000250928">
    <property type="component" value="Unassembled WGS sequence"/>
</dbReference>
<dbReference type="GO" id="GO:0070006">
    <property type="term" value="F:metalloaminopeptidase activity"/>
    <property type="evidence" value="ECO:0007669"/>
    <property type="project" value="InterPro"/>
</dbReference>
<keyword evidence="6 13" id="KW-0479">Metal-binding</keyword>
<dbReference type="PROSITE" id="PS00491">
    <property type="entry name" value="PROLINE_PEPTIDASE"/>
    <property type="match status" value="1"/>
</dbReference>
<evidence type="ECO:0000256" key="6">
    <source>
        <dbReference type="ARBA" id="ARBA00022723"/>
    </source>
</evidence>
<comment type="cofactor">
    <cofactor evidence="2">
        <name>Mn(2+)</name>
        <dbReference type="ChEBI" id="CHEBI:29035"/>
    </cofactor>
</comment>
<keyword evidence="8" id="KW-0482">Metalloprotease</keyword>
<dbReference type="SUPFAM" id="SSF53092">
    <property type="entry name" value="Creatinase/prolidase N-terminal domain"/>
    <property type="match status" value="1"/>
</dbReference>
<comment type="catalytic activity">
    <reaction evidence="1">
        <text>Release of any N-terminal amino acid, including proline, that is linked to proline, even from a dipeptide or tripeptide.</text>
        <dbReference type="EC" id="3.4.11.9"/>
    </reaction>
</comment>
<dbReference type="Pfam" id="PF00557">
    <property type="entry name" value="Peptidase_M24"/>
    <property type="match status" value="1"/>
</dbReference>
<feature type="domain" description="Aminopeptidase P N-terminal" evidence="14">
    <location>
        <begin position="1"/>
        <end position="135"/>
    </location>
</feature>
<dbReference type="InterPro" id="IPR000994">
    <property type="entry name" value="Pept_M24"/>
</dbReference>
<dbReference type="InterPro" id="IPR029149">
    <property type="entry name" value="Creatin/AminoP/Spt16_N"/>
</dbReference>
<evidence type="ECO:0000256" key="10">
    <source>
        <dbReference type="ARBA" id="ARBA00069363"/>
    </source>
</evidence>
<keyword evidence="15" id="KW-0031">Aminopeptidase</keyword>
<dbReference type="InterPro" id="IPR007865">
    <property type="entry name" value="Aminopep_P_N"/>
</dbReference>
<dbReference type="PANTHER" id="PTHR43226">
    <property type="entry name" value="XAA-PRO AMINOPEPTIDASE 3"/>
    <property type="match status" value="1"/>
</dbReference>
<dbReference type="FunFam" id="3.90.230.10:FF:000002">
    <property type="entry name" value="Xaa-Pro aminopeptidase 3"/>
    <property type="match status" value="1"/>
</dbReference>
<keyword evidence="5" id="KW-0645">Protease</keyword>
<dbReference type="GO" id="GO:0006508">
    <property type="term" value="P:proteolysis"/>
    <property type="evidence" value="ECO:0007669"/>
    <property type="project" value="UniProtKB-KW"/>
</dbReference>
<gene>
    <name evidence="15" type="ORF">C3L24_04920</name>
</gene>
<dbReference type="GO" id="GO:0005829">
    <property type="term" value="C:cytosol"/>
    <property type="evidence" value="ECO:0007669"/>
    <property type="project" value="TreeGrafter"/>
</dbReference>
<dbReference type="GO" id="GO:0030145">
    <property type="term" value="F:manganese ion binding"/>
    <property type="evidence" value="ECO:0007669"/>
    <property type="project" value="InterPro"/>
</dbReference>
<reference evidence="15 16" key="1">
    <citation type="submission" date="2018-01" db="EMBL/GenBank/DDBJ databases">
        <title>Novel co-symbiosis in the lucinid bivalve Phacoides pectinatus.</title>
        <authorList>
            <person name="Lim S.J."/>
            <person name="Davis B.G."/>
            <person name="Gill D.E."/>
            <person name="Engel A.S."/>
            <person name="Anderson L.C."/>
            <person name="Campbell B.J."/>
        </authorList>
    </citation>
    <scope>NUCLEOTIDE SEQUENCE [LARGE SCALE GENOMIC DNA]</scope>
    <source>
        <strain evidence="15">N3_P5</strain>
    </source>
</reference>
<evidence type="ECO:0000256" key="4">
    <source>
        <dbReference type="ARBA" id="ARBA00012574"/>
    </source>
</evidence>
<evidence type="ECO:0000256" key="1">
    <source>
        <dbReference type="ARBA" id="ARBA00001424"/>
    </source>
</evidence>
<dbReference type="SUPFAM" id="SSF55920">
    <property type="entry name" value="Creatinase/aminopeptidase"/>
    <property type="match status" value="1"/>
</dbReference>
<dbReference type="EC" id="3.4.11.9" evidence="4"/>
<evidence type="ECO:0000256" key="9">
    <source>
        <dbReference type="ARBA" id="ARBA00023211"/>
    </source>
</evidence>
<dbReference type="EMBL" id="PQCO01000163">
    <property type="protein sequence ID" value="PUE03257.1"/>
    <property type="molecule type" value="Genomic_DNA"/>
</dbReference>
<dbReference type="InterPro" id="IPR001131">
    <property type="entry name" value="Peptidase_M24B_aminopep-P_CS"/>
</dbReference>
<evidence type="ECO:0000256" key="8">
    <source>
        <dbReference type="ARBA" id="ARBA00023049"/>
    </source>
</evidence>
<evidence type="ECO:0000313" key="15">
    <source>
        <dbReference type="EMBL" id="PUE03257.1"/>
    </source>
</evidence>
<comment type="caution">
    <text evidence="15">The sequence shown here is derived from an EMBL/GenBank/DDBJ whole genome shotgun (WGS) entry which is preliminary data.</text>
</comment>
<name>A0A657PRL2_9GAMM</name>
<dbReference type="Gene3D" id="3.90.230.10">
    <property type="entry name" value="Creatinase/methionine aminopeptidase superfamily"/>
    <property type="match status" value="1"/>
</dbReference>
<evidence type="ECO:0000256" key="5">
    <source>
        <dbReference type="ARBA" id="ARBA00022670"/>
    </source>
</evidence>
<sequence length="442" mass="50035">MIASEFKRRRRQLMRMMEPNSIAILPTAPVARRNRDVDYAYRPDSDFYYLTGFPEPEAVAILIPGRKQAEYILFCRERHPEREQWDGARAGQEGAVRIYGADDSFPIGDLNEILPRMLEQCARVYYAMGCNPELDKQISEWVSQIRTQSRAGVTGPLEFIALDHYLHDMRLYKSRSEIKAIRQAARISAQGHRRVMGACRPGLHEWRLEAEFVHECAMRGARHQAYPPIVGGGANACVLHYIDNRDELRDGELLLIDAGCEHDYYASDITRTIPISGTFSEPQRQLYELVLKAQEAAIAKVSPGSHWDAPHQAAVRVITRGLIELGLLKGSLASALKRESYKRFYMHRTGHWLGMDVHDVGDYKIDGAWRELEPGMVLTIEPGIYIPAGSKGVARKWWDIGIRIEDDVLVTKEGREVLTTDAPKGVREIESLMGGARRPGRG</sequence>
<organism evidence="15 16">
    <name type="scientific">Candidatus Sedimenticola endophacoides</name>
    <dbReference type="NCBI Taxonomy" id="2548426"/>
    <lineage>
        <taxon>Bacteria</taxon>
        <taxon>Pseudomonadati</taxon>
        <taxon>Pseudomonadota</taxon>
        <taxon>Gammaproteobacteria</taxon>
        <taxon>Chromatiales</taxon>
        <taxon>Sedimenticolaceae</taxon>
        <taxon>Sedimenticola</taxon>
    </lineage>
</organism>
<dbReference type="PANTHER" id="PTHR43226:SF4">
    <property type="entry name" value="XAA-PRO AMINOPEPTIDASE 3"/>
    <property type="match status" value="1"/>
</dbReference>
<dbReference type="Pfam" id="PF05195">
    <property type="entry name" value="AMP_N"/>
    <property type="match status" value="1"/>
</dbReference>
<keyword evidence="9" id="KW-0464">Manganese</keyword>
<evidence type="ECO:0000259" key="14">
    <source>
        <dbReference type="SMART" id="SM01011"/>
    </source>
</evidence>
<evidence type="ECO:0000256" key="2">
    <source>
        <dbReference type="ARBA" id="ARBA00001936"/>
    </source>
</evidence>
<dbReference type="AlphaFoldDB" id="A0A657PRL2"/>
<accession>A0A657PRL2</accession>
<evidence type="ECO:0000256" key="3">
    <source>
        <dbReference type="ARBA" id="ARBA00008766"/>
    </source>
</evidence>
<evidence type="ECO:0000256" key="7">
    <source>
        <dbReference type="ARBA" id="ARBA00022801"/>
    </source>
</evidence>